<feature type="binding site" evidence="5">
    <location>
        <position position="68"/>
    </location>
    <ligand>
        <name>a divalent metal cation</name>
        <dbReference type="ChEBI" id="CHEBI:60240"/>
        <label>1</label>
    </ligand>
</feature>
<evidence type="ECO:0000256" key="3">
    <source>
        <dbReference type="ARBA" id="ARBA00022112"/>
    </source>
</evidence>
<evidence type="ECO:0000313" key="7">
    <source>
        <dbReference type="Proteomes" id="UP000290624"/>
    </source>
</evidence>
<dbReference type="InterPro" id="IPR002678">
    <property type="entry name" value="DUF34/NIF3"/>
</dbReference>
<comment type="subunit">
    <text evidence="2">Homohexamer.</text>
</comment>
<dbReference type="NCBIfam" id="TIGR00486">
    <property type="entry name" value="YbgI_SA1388"/>
    <property type="match status" value="1"/>
</dbReference>
<feature type="binding site" evidence="5">
    <location>
        <position position="106"/>
    </location>
    <ligand>
        <name>a divalent metal cation</name>
        <dbReference type="ChEBI" id="CHEBI:60240"/>
        <label>1</label>
    </ligand>
</feature>
<dbReference type="GO" id="GO:0046872">
    <property type="term" value="F:metal ion binding"/>
    <property type="evidence" value="ECO:0007669"/>
    <property type="project" value="UniProtKB-KW"/>
</dbReference>
<reference evidence="6 7" key="1">
    <citation type="submission" date="2018-01" db="EMBL/GenBank/DDBJ databases">
        <title>Lactibacter flavus gen. nov., sp. nov., a novel bacterium of the family Propionibacteriaceae isolated from raw milk and dairy products.</title>
        <authorList>
            <person name="Wenning M."/>
            <person name="Breitenwieser F."/>
            <person name="Huptas C."/>
            <person name="von Neubeck M."/>
            <person name="Busse H.-J."/>
            <person name="Scherer S."/>
        </authorList>
    </citation>
    <scope>NUCLEOTIDE SEQUENCE [LARGE SCALE GENOMIC DNA]</scope>
    <source>
        <strain evidence="6 7">VG341</strain>
    </source>
</reference>
<evidence type="ECO:0000256" key="5">
    <source>
        <dbReference type="PIRSR" id="PIRSR602678-1"/>
    </source>
</evidence>
<keyword evidence="7" id="KW-1185">Reference proteome</keyword>
<dbReference type="FunFam" id="3.40.1390.30:FF:000001">
    <property type="entry name" value="GTP cyclohydrolase 1 type 2"/>
    <property type="match status" value="1"/>
</dbReference>
<name>A0A4Q2EIL3_9ACTN</name>
<evidence type="ECO:0000313" key="6">
    <source>
        <dbReference type="EMBL" id="RXW31755.1"/>
    </source>
</evidence>
<feature type="binding site" evidence="5">
    <location>
        <position position="236"/>
    </location>
    <ligand>
        <name>a divalent metal cation</name>
        <dbReference type="ChEBI" id="CHEBI:60240"/>
        <label>1</label>
    </ligand>
</feature>
<comment type="similarity">
    <text evidence="1">Belongs to the GTP cyclohydrolase I type 2/NIF3 family.</text>
</comment>
<dbReference type="EMBL" id="PPCV01000006">
    <property type="protein sequence ID" value="RXW31755.1"/>
    <property type="molecule type" value="Genomic_DNA"/>
</dbReference>
<feature type="binding site" evidence="5">
    <location>
        <position position="67"/>
    </location>
    <ligand>
        <name>a divalent metal cation</name>
        <dbReference type="ChEBI" id="CHEBI:60240"/>
        <label>1</label>
    </ligand>
</feature>
<dbReference type="PANTHER" id="PTHR13799">
    <property type="entry name" value="NGG1 INTERACTING FACTOR 3"/>
    <property type="match status" value="1"/>
</dbReference>
<evidence type="ECO:0000256" key="4">
    <source>
        <dbReference type="ARBA" id="ARBA00022723"/>
    </source>
</evidence>
<dbReference type="Gene3D" id="3.40.1390.30">
    <property type="entry name" value="NIF3 (NGG1p interacting factor 3)-like"/>
    <property type="match status" value="2"/>
</dbReference>
<evidence type="ECO:0000256" key="2">
    <source>
        <dbReference type="ARBA" id="ARBA00011643"/>
    </source>
</evidence>
<dbReference type="Pfam" id="PF01784">
    <property type="entry name" value="DUF34_NIF3"/>
    <property type="match status" value="1"/>
</dbReference>
<accession>A0A4Q2EIL3</accession>
<feature type="binding site" evidence="5">
    <location>
        <position position="232"/>
    </location>
    <ligand>
        <name>a divalent metal cation</name>
        <dbReference type="ChEBI" id="CHEBI:60240"/>
        <label>1</label>
    </ligand>
</feature>
<dbReference type="Proteomes" id="UP000290624">
    <property type="component" value="Unassembled WGS sequence"/>
</dbReference>
<sequence length="298" mass="31270">MGVLRVRDIAGWLEDAYPSALAEDWDRVGLSVGDPDAQVDAVVLSVDVTDAVLAEAKRVGAQLIVSHHPLLLRGVHAVRADDPKGRLLIEAIRSGIAVVSTHTNADSAADGVADALADAVGMGPRRPMLPHGSPDSTEGLGRVGQLSEPLTAAALAQRLAAAVPATVTGVRLGGDPKRRIETVAVLGGAGDSLLEVARELEVDCYVTGDLRHHRAQDFLAYADAPCLIDVPHWAAEWLWLPHAEALLQSRAKDAGRPVQTRVSTLVTDPWTGIFGSHPALLSHEGTAHAARAEGGPRA</sequence>
<gene>
    <name evidence="6" type="ORF">C1706_09285</name>
</gene>
<dbReference type="SUPFAM" id="SSF102705">
    <property type="entry name" value="NIF3 (NGG1p interacting factor 3)-like"/>
    <property type="match status" value="1"/>
</dbReference>
<keyword evidence="4 5" id="KW-0479">Metal-binding</keyword>
<dbReference type="OrthoDB" id="9795763at2"/>
<proteinExistence type="inferred from homology"/>
<dbReference type="InterPro" id="IPR036069">
    <property type="entry name" value="DUF34/NIF3_sf"/>
</dbReference>
<evidence type="ECO:0000256" key="1">
    <source>
        <dbReference type="ARBA" id="ARBA00006964"/>
    </source>
</evidence>
<comment type="caution">
    <text evidence="6">The sequence shown here is derived from an EMBL/GenBank/DDBJ whole genome shotgun (WGS) entry which is preliminary data.</text>
</comment>
<dbReference type="GO" id="GO:0005737">
    <property type="term" value="C:cytoplasm"/>
    <property type="evidence" value="ECO:0007669"/>
    <property type="project" value="TreeGrafter"/>
</dbReference>
<protein>
    <recommendedName>
        <fullName evidence="3">GTP cyclohydrolase 1 type 2 homolog</fullName>
    </recommendedName>
</protein>
<dbReference type="RefSeq" id="WP_129458972.1">
    <property type="nucleotide sequence ID" value="NZ_PPCV01000006.1"/>
</dbReference>
<organism evidence="6 7">
    <name type="scientific">Propioniciclava flava</name>
    <dbReference type="NCBI Taxonomy" id="2072026"/>
    <lineage>
        <taxon>Bacteria</taxon>
        <taxon>Bacillati</taxon>
        <taxon>Actinomycetota</taxon>
        <taxon>Actinomycetes</taxon>
        <taxon>Propionibacteriales</taxon>
        <taxon>Propionibacteriaceae</taxon>
        <taxon>Propioniciclava</taxon>
    </lineage>
</organism>
<dbReference type="AlphaFoldDB" id="A0A4Q2EIL3"/>
<dbReference type="PANTHER" id="PTHR13799:SF14">
    <property type="entry name" value="GTP CYCLOHYDROLASE 1 TYPE 2 HOMOLOG"/>
    <property type="match status" value="1"/>
</dbReference>